<organism evidence="2 3">
    <name type="scientific">Fragilariopsis cylindrus CCMP1102</name>
    <dbReference type="NCBI Taxonomy" id="635003"/>
    <lineage>
        <taxon>Eukaryota</taxon>
        <taxon>Sar</taxon>
        <taxon>Stramenopiles</taxon>
        <taxon>Ochrophyta</taxon>
        <taxon>Bacillariophyta</taxon>
        <taxon>Bacillariophyceae</taxon>
        <taxon>Bacillariophycidae</taxon>
        <taxon>Bacillariales</taxon>
        <taxon>Bacillariaceae</taxon>
        <taxon>Fragilariopsis</taxon>
    </lineage>
</organism>
<feature type="compositionally biased region" description="Gly residues" evidence="1">
    <location>
        <begin position="350"/>
        <end position="359"/>
    </location>
</feature>
<dbReference type="Proteomes" id="UP000095751">
    <property type="component" value="Unassembled WGS sequence"/>
</dbReference>
<feature type="compositionally biased region" description="Low complexity" evidence="1">
    <location>
        <begin position="311"/>
        <end position="323"/>
    </location>
</feature>
<accession>A0A1E7FG66</accession>
<feature type="region of interest" description="Disordered" evidence="1">
    <location>
        <begin position="304"/>
        <end position="333"/>
    </location>
</feature>
<keyword evidence="3" id="KW-1185">Reference proteome</keyword>
<evidence type="ECO:0000313" key="3">
    <source>
        <dbReference type="Proteomes" id="UP000095751"/>
    </source>
</evidence>
<proteinExistence type="predicted"/>
<gene>
    <name evidence="2" type="ORF">FRACYDRAFT_237581</name>
</gene>
<name>A0A1E7FG66_9STRA</name>
<feature type="region of interest" description="Disordered" evidence="1">
    <location>
        <begin position="1"/>
        <end position="21"/>
    </location>
</feature>
<reference evidence="2 3" key="1">
    <citation type="submission" date="2016-09" db="EMBL/GenBank/DDBJ databases">
        <title>Extensive genetic diversity and differential bi-allelic expression allows diatom success in the polar Southern Ocean.</title>
        <authorList>
            <consortium name="DOE Joint Genome Institute"/>
            <person name="Mock T."/>
            <person name="Otillar R.P."/>
            <person name="Strauss J."/>
            <person name="Dupont C."/>
            <person name="Frickenhaus S."/>
            <person name="Maumus F."/>
            <person name="Mcmullan M."/>
            <person name="Sanges R."/>
            <person name="Schmutz J."/>
            <person name="Toseland A."/>
            <person name="Valas R."/>
            <person name="Veluchamy A."/>
            <person name="Ward B.J."/>
            <person name="Allen A."/>
            <person name="Barry K."/>
            <person name="Falciatore A."/>
            <person name="Ferrante M."/>
            <person name="Fortunato A.E."/>
            <person name="Gloeckner G."/>
            <person name="Gruber A."/>
            <person name="Hipkin R."/>
            <person name="Janech M."/>
            <person name="Kroth P."/>
            <person name="Leese F."/>
            <person name="Lindquist E."/>
            <person name="Lyon B.R."/>
            <person name="Martin J."/>
            <person name="Mayer C."/>
            <person name="Parker M."/>
            <person name="Quesneville H."/>
            <person name="Raymond J."/>
            <person name="Uhlig C."/>
            <person name="Valentin K.U."/>
            <person name="Worden A.Z."/>
            <person name="Armbrust E.V."/>
            <person name="Bowler C."/>
            <person name="Green B."/>
            <person name="Moulton V."/>
            <person name="Van Oosterhout C."/>
            <person name="Grigoriev I."/>
        </authorList>
    </citation>
    <scope>NUCLEOTIDE SEQUENCE [LARGE SCALE GENOMIC DNA]</scope>
    <source>
        <strain evidence="2 3">CCMP1102</strain>
    </source>
</reference>
<protein>
    <submittedName>
        <fullName evidence="2">Uncharacterized protein</fullName>
    </submittedName>
</protein>
<dbReference type="EMBL" id="KV784357">
    <property type="protein sequence ID" value="OEU17168.1"/>
    <property type="molecule type" value="Genomic_DNA"/>
</dbReference>
<evidence type="ECO:0000256" key="1">
    <source>
        <dbReference type="SAM" id="MobiDB-lite"/>
    </source>
</evidence>
<evidence type="ECO:0000313" key="2">
    <source>
        <dbReference type="EMBL" id="OEU17168.1"/>
    </source>
</evidence>
<feature type="region of interest" description="Disordered" evidence="1">
    <location>
        <begin position="380"/>
        <end position="405"/>
    </location>
</feature>
<feature type="region of interest" description="Disordered" evidence="1">
    <location>
        <begin position="345"/>
        <end position="364"/>
    </location>
</feature>
<feature type="compositionally biased region" description="Basic and acidic residues" evidence="1">
    <location>
        <begin position="8"/>
        <end position="18"/>
    </location>
</feature>
<dbReference type="InParanoid" id="A0A1E7FG66"/>
<dbReference type="KEGG" id="fcy:FRACYDRAFT_237581"/>
<sequence length="442" mass="50364">MAKSNRNNAEEPAKEAAKAKRVHRISGFKPFLYDAEEWDTKSPSQILKTTENGNRIDNKMYILQGDETPEQLMLWIKNYNDKINVALAPAARLTFLRRIVDKEAQTIVSNVETAFEGYSDAEDIDLIEDQTIRDEIRDDCPDDATIDAYFNAGNAAQKRKKITHIIRECMYHLKLKIFGNETLGRSSFIQLKRSIRNMKISPQLGVAAWSKRFDTFQLYLPMCLWDAGAKKGLYPTRYDEENCREILEYALSPVYLTKLHDDGWCLQSNTYVQSITKLKEIEPGILKQLKFVKEQLQQAKDIAELQKGKGKSSNTASSSSNRKQNGGEKRKRECDTCGKRHAGECWKLQNGGGNNGGRKGNNYNTFNKEAKQYMKAMFAKHTGASSDSSDSDDDEPWKKGLNQAEQMHVLASAGFDPSERNINFDPSDLKRYKKQAKKYFKG</sequence>
<dbReference type="AlphaFoldDB" id="A0A1E7FG66"/>